<dbReference type="KEGG" id="emt:CPZ25_003645"/>
<dbReference type="SUPFAM" id="SSF52218">
    <property type="entry name" value="Flavoproteins"/>
    <property type="match status" value="1"/>
</dbReference>
<name>A0A4P9C531_EUBML</name>
<proteinExistence type="predicted"/>
<protein>
    <recommendedName>
        <fullName evidence="3">Flavodoxin-like fold domain-containing protein</fullName>
    </recommendedName>
</protein>
<keyword evidence="2" id="KW-1185">Reference proteome</keyword>
<gene>
    <name evidence="1" type="ORF">CPZ25_003645</name>
</gene>
<dbReference type="Gene3D" id="3.40.50.360">
    <property type="match status" value="1"/>
</dbReference>
<organism evidence="1 2">
    <name type="scientific">Eubacterium maltosivorans</name>
    <dbReference type="NCBI Taxonomy" id="2041044"/>
    <lineage>
        <taxon>Bacteria</taxon>
        <taxon>Bacillati</taxon>
        <taxon>Bacillota</taxon>
        <taxon>Clostridia</taxon>
        <taxon>Eubacteriales</taxon>
        <taxon>Eubacteriaceae</taxon>
        <taxon>Eubacterium</taxon>
    </lineage>
</organism>
<sequence>MKITLINASPKKRGSFSNYILNELLPLVKTESEPEILSMSFWDDDFFNDLCSSDVLVFAFPLYVDSLPASFLHFLMHFEERLKGSPANIRIYGLVNAGFLEGHQNRYALEILSHFCRRAGLTWGGGLGIGGGPFLHGMANVSWKFSAKRPVYDGLVHLSEAIKNGQVLENDLLITPKIPRKIYMTVANHQWITEAKKNGLKKKELYKK</sequence>
<reference evidence="1 2" key="1">
    <citation type="submission" date="2018-05" db="EMBL/GenBank/DDBJ databases">
        <title>Genome comparison of Eubacterium sp.</title>
        <authorList>
            <person name="Feng Y."/>
            <person name="Sanchez-Andrea I."/>
            <person name="Stams A.J.M."/>
            <person name="De Vos W.M."/>
        </authorList>
    </citation>
    <scope>NUCLEOTIDE SEQUENCE [LARGE SCALE GENOMIC DNA]</scope>
    <source>
        <strain evidence="1 2">YI</strain>
    </source>
</reference>
<dbReference type="Proteomes" id="UP000218387">
    <property type="component" value="Chromosome"/>
</dbReference>
<dbReference type="AlphaFoldDB" id="A0A4P9C531"/>
<dbReference type="EMBL" id="CP029487">
    <property type="protein sequence ID" value="QCT70450.1"/>
    <property type="molecule type" value="Genomic_DNA"/>
</dbReference>
<evidence type="ECO:0000313" key="2">
    <source>
        <dbReference type="Proteomes" id="UP000218387"/>
    </source>
</evidence>
<evidence type="ECO:0008006" key="3">
    <source>
        <dbReference type="Google" id="ProtNLM"/>
    </source>
</evidence>
<dbReference type="RefSeq" id="WP_058694569.1">
    <property type="nucleotide sequence ID" value="NZ_CABJDW020000005.1"/>
</dbReference>
<evidence type="ECO:0000313" key="1">
    <source>
        <dbReference type="EMBL" id="QCT70450.1"/>
    </source>
</evidence>
<accession>A0A4P9C531</accession>
<dbReference type="InterPro" id="IPR029039">
    <property type="entry name" value="Flavoprotein-like_sf"/>
</dbReference>